<accession>A0AAD9K750</accession>
<dbReference type="PANTHER" id="PTHR21113:SF4">
    <property type="entry name" value="CHITIN-BINDING TYPE-4 DOMAIN-CONTAINING PROTEIN"/>
    <property type="match status" value="1"/>
</dbReference>
<keyword evidence="2" id="KW-1133">Transmembrane helix</keyword>
<gene>
    <name evidence="4" type="ORF">LSH36_53g07025</name>
</gene>
<feature type="domain" description="Chitin-binding type-4" evidence="3">
    <location>
        <begin position="29"/>
        <end position="216"/>
    </location>
</feature>
<dbReference type="PANTHER" id="PTHR21113">
    <property type="entry name" value="AGAP001705-PA"/>
    <property type="match status" value="1"/>
</dbReference>
<name>A0AAD9K750_9ANNE</name>
<dbReference type="EMBL" id="JAODUP010000053">
    <property type="protein sequence ID" value="KAK2165238.1"/>
    <property type="molecule type" value="Genomic_DNA"/>
</dbReference>
<evidence type="ECO:0000256" key="1">
    <source>
        <dbReference type="SAM" id="MobiDB-lite"/>
    </source>
</evidence>
<proteinExistence type="predicted"/>
<organism evidence="4 5">
    <name type="scientific">Paralvinella palmiformis</name>
    <dbReference type="NCBI Taxonomy" id="53620"/>
    <lineage>
        <taxon>Eukaryota</taxon>
        <taxon>Metazoa</taxon>
        <taxon>Spiralia</taxon>
        <taxon>Lophotrochozoa</taxon>
        <taxon>Annelida</taxon>
        <taxon>Polychaeta</taxon>
        <taxon>Sedentaria</taxon>
        <taxon>Canalipalpata</taxon>
        <taxon>Terebellida</taxon>
        <taxon>Terebelliformia</taxon>
        <taxon>Alvinellidae</taxon>
        <taxon>Paralvinella</taxon>
    </lineage>
</organism>
<feature type="compositionally biased region" description="Basic and acidic residues" evidence="1">
    <location>
        <begin position="462"/>
        <end position="496"/>
    </location>
</feature>
<dbReference type="Pfam" id="PF03067">
    <property type="entry name" value="LPMO_10"/>
    <property type="match status" value="1"/>
</dbReference>
<evidence type="ECO:0000259" key="3">
    <source>
        <dbReference type="Pfam" id="PF03067"/>
    </source>
</evidence>
<protein>
    <recommendedName>
        <fullName evidence="3">Chitin-binding type-4 domain-containing protein</fullName>
    </recommendedName>
</protein>
<dbReference type="InterPro" id="IPR004302">
    <property type="entry name" value="Cellulose/chitin-bd_N"/>
</dbReference>
<comment type="caution">
    <text evidence="4">The sequence shown here is derived from an EMBL/GenBank/DDBJ whole genome shotgun (WGS) entry which is preliminary data.</text>
</comment>
<reference evidence="4" key="1">
    <citation type="journal article" date="2023" name="Mol. Biol. Evol.">
        <title>Third-Generation Sequencing Reveals the Adaptive Role of the Epigenome in Three Deep-Sea Polychaetes.</title>
        <authorList>
            <person name="Perez M."/>
            <person name="Aroh O."/>
            <person name="Sun Y."/>
            <person name="Lan Y."/>
            <person name="Juniper S.K."/>
            <person name="Young C.R."/>
            <person name="Angers B."/>
            <person name="Qian P.Y."/>
        </authorList>
    </citation>
    <scope>NUCLEOTIDE SEQUENCE</scope>
    <source>
        <strain evidence="4">P08H-3</strain>
    </source>
</reference>
<dbReference type="AlphaFoldDB" id="A0AAD9K750"/>
<keyword evidence="5" id="KW-1185">Reference proteome</keyword>
<feature type="transmembrane region" description="Helical" evidence="2">
    <location>
        <begin position="7"/>
        <end position="26"/>
    </location>
</feature>
<keyword evidence="2" id="KW-0812">Transmembrane</keyword>
<evidence type="ECO:0000256" key="2">
    <source>
        <dbReference type="SAM" id="Phobius"/>
    </source>
</evidence>
<sequence length="520" mass="58411">MLCKRQYAFVLADVFLTFCVILPTSVCGHGRLIEPPSRASMWRYGYHTTPNYSDNQLFCGGFAVQWNINKGKCGVCGDPWQGPREHEAGGKYATGIIVRRYDVGSTITVIVQITASHLGYFEFRLCPVNNPKIAATWQCLNKYLLQLADGSGTRYYVTRHGPFNYQINLKLPPGLNCTQCVLQWKYNAGNSWGIDANGKGCRGCGAQEQFYGCSDIAIGDNSFLLPASPNIITTATQYPVAATTSPVTATTSQVAATTTTSPATSTTTDQWQYNWLFLPRLNDEKMDVNSDEWFSGNLNLTIINQEEKTSPISGRKTDIKQTVDDRHPVTDNDKKSSDTRLLTNKISVYDNDPLSIMLRPAINAPDMGLPRSNRKIESYNIVEDVPDPYSYFDEASSGLEDYDYLDILRSLIGTLQSRLNEVRRAKSSAPPDISSKRIRSRENETNDVQIQHNNRSGRSKHKYPDIQRRNDPRKMPSQDRVSDKTDSKGDKEKRTETTVIRKYNLVEMLKLSGRSSTVRP</sequence>
<keyword evidence="2" id="KW-0472">Membrane</keyword>
<evidence type="ECO:0000313" key="5">
    <source>
        <dbReference type="Proteomes" id="UP001208570"/>
    </source>
</evidence>
<feature type="region of interest" description="Disordered" evidence="1">
    <location>
        <begin position="422"/>
        <end position="498"/>
    </location>
</feature>
<dbReference type="Proteomes" id="UP001208570">
    <property type="component" value="Unassembled WGS sequence"/>
</dbReference>
<evidence type="ECO:0000313" key="4">
    <source>
        <dbReference type="EMBL" id="KAK2165238.1"/>
    </source>
</evidence>